<evidence type="ECO:0000313" key="6">
    <source>
        <dbReference type="Proteomes" id="UP000287224"/>
    </source>
</evidence>
<dbReference type="OrthoDB" id="9774531at2"/>
<comment type="cofactor">
    <cofactor evidence="1">
        <name>Mg(2+)</name>
        <dbReference type="ChEBI" id="CHEBI:18420"/>
    </cofactor>
</comment>
<keyword evidence="6" id="KW-1185">Reference proteome</keyword>
<dbReference type="RefSeq" id="WP_126601436.1">
    <property type="nucleotide sequence ID" value="NZ_BIFQ01000002.1"/>
</dbReference>
<keyword evidence="3" id="KW-0460">Magnesium</keyword>
<name>A0A401ZQE9_9CHLR</name>
<accession>A0A401ZQE9</accession>
<dbReference type="InterPro" id="IPR046945">
    <property type="entry name" value="RHMD-like"/>
</dbReference>
<dbReference type="GO" id="GO:0016836">
    <property type="term" value="F:hydro-lyase activity"/>
    <property type="evidence" value="ECO:0007669"/>
    <property type="project" value="TreeGrafter"/>
</dbReference>
<dbReference type="EMBL" id="BIFQ01000002">
    <property type="protein sequence ID" value="GCE08976.1"/>
    <property type="molecule type" value="Genomic_DNA"/>
</dbReference>
<dbReference type="Gene3D" id="3.20.20.120">
    <property type="entry name" value="Enolase-like C-terminal domain"/>
    <property type="match status" value="1"/>
</dbReference>
<dbReference type="InterPro" id="IPR013342">
    <property type="entry name" value="Mandelate_racemase_C"/>
</dbReference>
<gene>
    <name evidence="5" type="ORF">KDAU_63050</name>
</gene>
<protein>
    <recommendedName>
        <fullName evidence="4">Mandelate racemase/muconate lactonizing enzyme C-terminal domain-containing protein</fullName>
    </recommendedName>
</protein>
<sequence length="379" mass="42244">MENPRIAAIEWGSLEGERPRMVGNNARLGAHGSRVRVPLVRLTTEDGARGFGLCHADEEQAAALLGRRINDVFDARHGTAIAWQAFDYALWDLVGQRQRQPVYALAAAVTGVRVNEPLHVPCYDTSLYMDDLQIADDSEAARLIAREAREGYERGHRAFKIKIGRGARHMPLEQGIQRDIAVVHAVRKEIGPNLPIMLDANNGYNLNIIKRVLLETAQDTIFWIEEPFHEDAILYEDLREWLEDRQLPVLISDGEGAADPHLLEWARIGLVDVIQYDLFSHGFTSWLATGGQLDRWGARVAPHHYGTHYGNYVGAHLAGAIQNYLYLEWDEASTPGLSAPGYSLQEGQVHVPATPGFGLVLDETIFSTARDESGFALRL</sequence>
<dbReference type="PANTHER" id="PTHR13794">
    <property type="entry name" value="ENOLASE SUPERFAMILY, MANDELATE RACEMASE"/>
    <property type="match status" value="1"/>
</dbReference>
<dbReference type="Gene3D" id="3.30.390.10">
    <property type="entry name" value="Enolase-like, N-terminal domain"/>
    <property type="match status" value="1"/>
</dbReference>
<proteinExistence type="predicted"/>
<dbReference type="PANTHER" id="PTHR13794:SF58">
    <property type="entry name" value="MITOCHONDRIAL ENOLASE SUPERFAMILY MEMBER 1"/>
    <property type="match status" value="1"/>
</dbReference>
<evidence type="ECO:0000256" key="3">
    <source>
        <dbReference type="ARBA" id="ARBA00022842"/>
    </source>
</evidence>
<keyword evidence="2" id="KW-0479">Metal-binding</keyword>
<dbReference type="AlphaFoldDB" id="A0A401ZQE9"/>
<dbReference type="SUPFAM" id="SSF51604">
    <property type="entry name" value="Enolase C-terminal domain-like"/>
    <property type="match status" value="1"/>
</dbReference>
<evidence type="ECO:0000256" key="2">
    <source>
        <dbReference type="ARBA" id="ARBA00022723"/>
    </source>
</evidence>
<dbReference type="Proteomes" id="UP000287224">
    <property type="component" value="Unassembled WGS sequence"/>
</dbReference>
<dbReference type="SFLD" id="SFLDS00001">
    <property type="entry name" value="Enolase"/>
    <property type="match status" value="1"/>
</dbReference>
<evidence type="ECO:0000256" key="1">
    <source>
        <dbReference type="ARBA" id="ARBA00001946"/>
    </source>
</evidence>
<dbReference type="Pfam" id="PF13378">
    <property type="entry name" value="MR_MLE_C"/>
    <property type="match status" value="1"/>
</dbReference>
<organism evidence="5 6">
    <name type="scientific">Dictyobacter aurantiacus</name>
    <dbReference type="NCBI Taxonomy" id="1936993"/>
    <lineage>
        <taxon>Bacteria</taxon>
        <taxon>Bacillati</taxon>
        <taxon>Chloroflexota</taxon>
        <taxon>Ktedonobacteria</taxon>
        <taxon>Ktedonobacterales</taxon>
        <taxon>Dictyobacteraceae</taxon>
        <taxon>Dictyobacter</taxon>
    </lineage>
</organism>
<dbReference type="SMART" id="SM00922">
    <property type="entry name" value="MR_MLE"/>
    <property type="match status" value="1"/>
</dbReference>
<dbReference type="SUPFAM" id="SSF54826">
    <property type="entry name" value="Enolase N-terminal domain-like"/>
    <property type="match status" value="1"/>
</dbReference>
<dbReference type="GO" id="GO:0000287">
    <property type="term" value="F:magnesium ion binding"/>
    <property type="evidence" value="ECO:0007669"/>
    <property type="project" value="TreeGrafter"/>
</dbReference>
<reference evidence="6" key="1">
    <citation type="submission" date="2018-12" db="EMBL/GenBank/DDBJ databases">
        <title>Tengunoibacter tsumagoiensis gen. nov., sp. nov., Dictyobacter kobayashii sp. nov., D. alpinus sp. nov., and D. joshuensis sp. nov. and description of Dictyobacteraceae fam. nov. within the order Ktedonobacterales isolated from Tengu-no-mugimeshi.</title>
        <authorList>
            <person name="Wang C.M."/>
            <person name="Zheng Y."/>
            <person name="Sakai Y."/>
            <person name="Toyoda A."/>
            <person name="Minakuchi Y."/>
            <person name="Abe K."/>
            <person name="Yokota A."/>
            <person name="Yabe S."/>
        </authorList>
    </citation>
    <scope>NUCLEOTIDE SEQUENCE [LARGE SCALE GENOMIC DNA]</scope>
    <source>
        <strain evidence="6">S-27</strain>
    </source>
</reference>
<evidence type="ECO:0000259" key="4">
    <source>
        <dbReference type="SMART" id="SM00922"/>
    </source>
</evidence>
<feature type="domain" description="Mandelate racemase/muconate lactonizing enzyme C-terminal" evidence="4">
    <location>
        <begin position="137"/>
        <end position="248"/>
    </location>
</feature>
<dbReference type="InterPro" id="IPR029017">
    <property type="entry name" value="Enolase-like_N"/>
</dbReference>
<evidence type="ECO:0000313" key="5">
    <source>
        <dbReference type="EMBL" id="GCE08976.1"/>
    </source>
</evidence>
<dbReference type="InterPro" id="IPR029065">
    <property type="entry name" value="Enolase_C-like"/>
</dbReference>
<comment type="caution">
    <text evidence="5">The sequence shown here is derived from an EMBL/GenBank/DDBJ whole genome shotgun (WGS) entry which is preliminary data.</text>
</comment>
<dbReference type="GO" id="GO:0016052">
    <property type="term" value="P:carbohydrate catabolic process"/>
    <property type="evidence" value="ECO:0007669"/>
    <property type="project" value="TreeGrafter"/>
</dbReference>
<dbReference type="InterPro" id="IPR036849">
    <property type="entry name" value="Enolase-like_C_sf"/>
</dbReference>